<organism evidence="1 2">
    <name type="scientific">Parasitella parasitica</name>
    <dbReference type="NCBI Taxonomy" id="35722"/>
    <lineage>
        <taxon>Eukaryota</taxon>
        <taxon>Fungi</taxon>
        <taxon>Fungi incertae sedis</taxon>
        <taxon>Mucoromycota</taxon>
        <taxon>Mucoromycotina</taxon>
        <taxon>Mucoromycetes</taxon>
        <taxon>Mucorales</taxon>
        <taxon>Mucorineae</taxon>
        <taxon>Mucoraceae</taxon>
        <taxon>Parasitella</taxon>
    </lineage>
</organism>
<gene>
    <name evidence="1" type="primary">PARPA_01453.1 scaffold 1359</name>
</gene>
<evidence type="ECO:0000313" key="1">
    <source>
        <dbReference type="EMBL" id="CEP08144.1"/>
    </source>
</evidence>
<evidence type="ECO:0008006" key="3">
    <source>
        <dbReference type="Google" id="ProtNLM"/>
    </source>
</evidence>
<keyword evidence="2" id="KW-1185">Reference proteome</keyword>
<evidence type="ECO:0000313" key="2">
    <source>
        <dbReference type="Proteomes" id="UP000054107"/>
    </source>
</evidence>
<dbReference type="InterPro" id="IPR038279">
    <property type="entry name" value="Ndc10_dom2_sf"/>
</dbReference>
<reference evidence="1 2" key="1">
    <citation type="submission" date="2014-09" db="EMBL/GenBank/DDBJ databases">
        <authorList>
            <person name="Ellenberger Sabrina"/>
        </authorList>
    </citation>
    <scope>NUCLEOTIDE SEQUENCE [LARGE SCALE GENOMIC DNA]</scope>
    <source>
        <strain evidence="1 2">CBS 412.66</strain>
    </source>
</reference>
<dbReference type="Gene3D" id="1.10.443.20">
    <property type="entry name" value="Centromere DNA-binding protein complex CBF3 subunit, domain 2"/>
    <property type="match status" value="1"/>
</dbReference>
<sequence length="98" mass="11151">MLLLFYLFYRQHIAGDPFPQLSRSRDDLKTSISYDHHLNCIKEAFKAVGAHSKAKSHAMRSFGSRMAEIFGTSEVAIQRLGLCEWMAIFSINLNEAIT</sequence>
<accession>A0A0B7MYZ7</accession>
<dbReference type="AlphaFoldDB" id="A0A0B7MYZ7"/>
<dbReference type="EMBL" id="LN719426">
    <property type="protein sequence ID" value="CEP08144.1"/>
    <property type="molecule type" value="Genomic_DNA"/>
</dbReference>
<protein>
    <recommendedName>
        <fullName evidence="3">Ndc10 domain-containing protein</fullName>
    </recommendedName>
</protein>
<proteinExistence type="predicted"/>
<dbReference type="OrthoDB" id="120763at2759"/>
<name>A0A0B7MYZ7_9FUNG</name>
<dbReference type="GO" id="GO:0003677">
    <property type="term" value="F:DNA binding"/>
    <property type="evidence" value="ECO:0007669"/>
    <property type="project" value="InterPro"/>
</dbReference>
<dbReference type="Proteomes" id="UP000054107">
    <property type="component" value="Unassembled WGS sequence"/>
</dbReference>